<dbReference type="InterPro" id="IPR016152">
    <property type="entry name" value="PTrfase/Anion_transptr"/>
</dbReference>
<dbReference type="Pfam" id="PF00999">
    <property type="entry name" value="Na_H_Exchanger"/>
    <property type="match status" value="1"/>
</dbReference>
<keyword evidence="2" id="KW-0813">Transport</keyword>
<dbReference type="InterPro" id="IPR014729">
    <property type="entry name" value="Rossmann-like_a/b/a_fold"/>
</dbReference>
<name>A0ABV4UAJ9_9BACT</name>
<evidence type="ECO:0000256" key="5">
    <source>
        <dbReference type="ARBA" id="ARBA00022989"/>
    </source>
</evidence>
<feature type="transmembrane region" description="Helical" evidence="8">
    <location>
        <begin position="46"/>
        <end position="67"/>
    </location>
</feature>
<feature type="domain" description="PTS EIIA type-2" evidence="9">
    <location>
        <begin position="694"/>
        <end position="837"/>
    </location>
</feature>
<dbReference type="EMBL" id="JBGUBD010000008">
    <property type="protein sequence ID" value="MFA9479303.1"/>
    <property type="molecule type" value="Genomic_DNA"/>
</dbReference>
<feature type="transmembrane region" description="Helical" evidence="8">
    <location>
        <begin position="161"/>
        <end position="186"/>
    </location>
</feature>
<dbReference type="InterPro" id="IPR002178">
    <property type="entry name" value="PTS_EIIA_type-2_dom"/>
</dbReference>
<evidence type="ECO:0000256" key="1">
    <source>
        <dbReference type="ARBA" id="ARBA00004141"/>
    </source>
</evidence>
<dbReference type="RefSeq" id="WP_425346230.1">
    <property type="nucleotide sequence ID" value="NZ_JBGUBD010000008.1"/>
</dbReference>
<feature type="transmembrane region" description="Helical" evidence="8">
    <location>
        <begin position="308"/>
        <end position="330"/>
    </location>
</feature>
<dbReference type="Pfam" id="PF00582">
    <property type="entry name" value="Usp"/>
    <property type="match status" value="1"/>
</dbReference>
<feature type="transmembrane region" description="Helical" evidence="8">
    <location>
        <begin position="102"/>
        <end position="123"/>
    </location>
</feature>
<feature type="transmembrane region" description="Helical" evidence="8">
    <location>
        <begin position="280"/>
        <end position="302"/>
    </location>
</feature>
<proteinExistence type="predicted"/>
<dbReference type="Gene3D" id="3.40.50.620">
    <property type="entry name" value="HUPs"/>
    <property type="match status" value="1"/>
</dbReference>
<evidence type="ECO:0000256" key="7">
    <source>
        <dbReference type="ARBA" id="ARBA00023136"/>
    </source>
</evidence>
<keyword evidence="3" id="KW-0050">Antiport</keyword>
<dbReference type="InterPro" id="IPR006016">
    <property type="entry name" value="UspA"/>
</dbReference>
<keyword evidence="5 8" id="KW-1133">Transmembrane helix</keyword>
<dbReference type="PANTHER" id="PTHR43562:SF4">
    <property type="entry name" value="NA(+)_H(+) ANTIPORTER NHAS5"/>
    <property type="match status" value="1"/>
</dbReference>
<evidence type="ECO:0000313" key="10">
    <source>
        <dbReference type="EMBL" id="MFA9479303.1"/>
    </source>
</evidence>
<dbReference type="InterPro" id="IPR006153">
    <property type="entry name" value="Cation/H_exchanger_TM"/>
</dbReference>
<feature type="transmembrane region" description="Helical" evidence="8">
    <location>
        <begin position="73"/>
        <end position="90"/>
    </location>
</feature>
<evidence type="ECO:0000256" key="4">
    <source>
        <dbReference type="ARBA" id="ARBA00022692"/>
    </source>
</evidence>
<dbReference type="Gene3D" id="1.20.1530.20">
    <property type="match status" value="1"/>
</dbReference>
<evidence type="ECO:0000313" key="11">
    <source>
        <dbReference type="Proteomes" id="UP001575105"/>
    </source>
</evidence>
<protein>
    <submittedName>
        <fullName evidence="10">Cation:proton antiporter</fullName>
    </submittedName>
</protein>
<comment type="subcellular location">
    <subcellularLocation>
        <location evidence="1">Membrane</location>
        <topology evidence="1">Multi-pass membrane protein</topology>
    </subcellularLocation>
</comment>
<dbReference type="Gene3D" id="3.40.930.10">
    <property type="entry name" value="Mannitol-specific EII, Chain A"/>
    <property type="match status" value="1"/>
</dbReference>
<evidence type="ECO:0000256" key="8">
    <source>
        <dbReference type="SAM" id="Phobius"/>
    </source>
</evidence>
<organism evidence="10 11">
    <name type="scientific">Natronomicrosphaera hydrolytica</name>
    <dbReference type="NCBI Taxonomy" id="3242702"/>
    <lineage>
        <taxon>Bacteria</taxon>
        <taxon>Pseudomonadati</taxon>
        <taxon>Planctomycetota</taxon>
        <taxon>Phycisphaerae</taxon>
        <taxon>Phycisphaerales</taxon>
        <taxon>Phycisphaeraceae</taxon>
        <taxon>Natronomicrosphaera</taxon>
    </lineage>
</organism>
<dbReference type="InterPro" id="IPR038770">
    <property type="entry name" value="Na+/solute_symporter_sf"/>
</dbReference>
<feature type="transmembrane region" description="Helical" evidence="8">
    <location>
        <begin position="129"/>
        <end position="149"/>
    </location>
</feature>
<dbReference type="SUPFAM" id="SSF52402">
    <property type="entry name" value="Adenine nucleotide alpha hydrolases-like"/>
    <property type="match status" value="1"/>
</dbReference>
<comment type="caution">
    <text evidence="10">The sequence shown here is derived from an EMBL/GenBank/DDBJ whole genome shotgun (WGS) entry which is preliminary data.</text>
</comment>
<feature type="transmembrane region" description="Helical" evidence="8">
    <location>
        <begin position="372"/>
        <end position="391"/>
    </location>
</feature>
<evidence type="ECO:0000256" key="2">
    <source>
        <dbReference type="ARBA" id="ARBA00022448"/>
    </source>
</evidence>
<sequence>MNAIRNWYQDVSDAHLPITDPVLIFALVMILILLGPAAARRLGMPGLVGLIIGGAIVGEAGLGLIARPGTMELLGTVGLLYLMFAAGLGLDLAQFSRQRNRSVIFGLVSFFIPQIMGVLAGVYLLGFDLIPAVLLGSIVGSHTLLALPIAKRIGIARNTAITMATGGTIVTDALSLTVLAVVAALAAGEMTAMFWITFPLMVGAYAASIIIGLPIIGRWFYRSVQREANTEFVFLLVVLFISAALSDAVGLAPIVGAFLAGLVMNRLVPDTGPLMNRVHFVGEALFIPFFLLAVGMLVDFRVLVSWNVWWLALVFTSLVFVGKGGSALLVARLFKNTREEGWAIAGLSIPQAAATLAVTLVGYRLELFTSEVVNAVVVMMLLTCLVGPWLVERFGRQVALQEEKAPYRPTDAPQRMLVPLGNPATADALMDLAFSIRDQDSHEPVYPLTVARDDGQVEAHVAAGEKMLGHAVIHAAGASVPVIPVTRVDINVANGITRAVTELRISNIVVGWNGYGGGRQRIFGGILDQVLQQTQQAVMICRMQRLLNTTEQIVIVVPPLTDRQPGFDVMVRMLKLMAHHISAKLRVVTTEETWTAVRRVFEKGRPEVTVNFEPVSIWSNLLPVLDKTVEEHDILALFSARKGRLAWQPMLDRLPSTFARRFDEQNLLVVYPSEVVVETSSAMASHLDELPLIEALADGRTAFDLDEQNHEAALKQIVDVVFSDDDATRSILTEVLVRNSREFSAEVTPGVVLVHAHVSAVTEPTVLLGISPAGLRFPLVQRPANLVFVLLSPANRSPEQHLKALAEIAKLVRQETTVKRLRNARSADDLRQSLEPANEK</sequence>
<dbReference type="PROSITE" id="PS51094">
    <property type="entry name" value="PTS_EIIA_TYPE_2"/>
    <property type="match status" value="1"/>
</dbReference>
<evidence type="ECO:0000256" key="6">
    <source>
        <dbReference type="ARBA" id="ARBA00023065"/>
    </source>
</evidence>
<accession>A0ABV4UAJ9</accession>
<dbReference type="Proteomes" id="UP001575105">
    <property type="component" value="Unassembled WGS sequence"/>
</dbReference>
<keyword evidence="7 8" id="KW-0472">Membrane</keyword>
<feature type="transmembrane region" description="Helical" evidence="8">
    <location>
        <begin position="342"/>
        <end position="360"/>
    </location>
</feature>
<dbReference type="PANTHER" id="PTHR43562">
    <property type="entry name" value="NAPA-TYPE SODIUM/HYDROGEN ANTIPORTER"/>
    <property type="match status" value="1"/>
</dbReference>
<reference evidence="10 11" key="1">
    <citation type="submission" date="2024-08" db="EMBL/GenBank/DDBJ databases">
        <title>Whole-genome sequencing of halo(alkali)philic microorganisms from hypersaline lakes.</title>
        <authorList>
            <person name="Sorokin D.Y."/>
            <person name="Merkel A.Y."/>
            <person name="Messina E."/>
            <person name="Yakimov M."/>
        </authorList>
    </citation>
    <scope>NUCLEOTIDE SEQUENCE [LARGE SCALE GENOMIC DNA]</scope>
    <source>
        <strain evidence="10 11">AB-hyl4</strain>
    </source>
</reference>
<feature type="transmembrane region" description="Helical" evidence="8">
    <location>
        <begin position="192"/>
        <end position="216"/>
    </location>
</feature>
<keyword evidence="6" id="KW-0406">Ion transport</keyword>
<evidence type="ECO:0000259" key="9">
    <source>
        <dbReference type="PROSITE" id="PS51094"/>
    </source>
</evidence>
<evidence type="ECO:0000256" key="3">
    <source>
        <dbReference type="ARBA" id="ARBA00022449"/>
    </source>
</evidence>
<keyword evidence="11" id="KW-1185">Reference proteome</keyword>
<dbReference type="SUPFAM" id="SSF55804">
    <property type="entry name" value="Phoshotransferase/anion transport protein"/>
    <property type="match status" value="1"/>
</dbReference>
<keyword evidence="4 8" id="KW-0812">Transmembrane</keyword>
<feature type="transmembrane region" description="Helical" evidence="8">
    <location>
        <begin position="22"/>
        <end position="39"/>
    </location>
</feature>
<dbReference type="Pfam" id="PF00359">
    <property type="entry name" value="PTS_EIIA_2"/>
    <property type="match status" value="1"/>
</dbReference>
<gene>
    <name evidence="10" type="ORF">ACERK3_13510</name>
</gene>